<sequence length="530" mass="59329">MVVNDYFTLFLTLQAWVISNKIYYLLSSANILVVPMILIIVQSMFGAMEEGEDEGNKGLLSLNRSGVGLLLSFSVYLFAMAPNQFLNLKTLTYNDVRSQQCGVLVTKPGNDTDSSWDSAFESLGGEKALVPAWWKLIHSLSVGITNASVSAIPCSYDITRSNLKMSEVSIQSPALQQETQQFYHQCFAQARSAMVYNTYQTSAVRDADFNHAQWLGDTYFLSSNPNATNTVYSGIQVSDPVPTVPYKASRDKGVNEALADRWRDKQVDTNAYPMCDEWWSQSRYGLRGRLATEIKKNSPGIYHDVMQPQGWFDNLWGGKKTAEERENMLIQRALSIGNIQASGRITRGYGAVLDKTGDRFMAEIWGSAVGGVGLEIGRAFMEPAFFILREALPMFQALMLSMMIMANPIILLLGMYQWRVLGTMSVAYFGLVYFTFWWEWCRSLESKLLTAMYSGHDNINPITGAMNLLDSEIIRVVLVIMYILVPGIWLAMLGFAGYQLTSLSSSFNEGLNTLKTSVEKSTNNIMTKIK</sequence>
<feature type="transmembrane region" description="Helical" evidence="1">
    <location>
        <begin position="62"/>
        <end position="81"/>
    </location>
</feature>
<feature type="domain" description="TraG N-terminal Proteobacteria" evidence="2">
    <location>
        <begin position="9"/>
        <end position="509"/>
    </location>
</feature>
<gene>
    <name evidence="3" type="ORF">C9J12_21090</name>
</gene>
<dbReference type="OrthoDB" id="5645662at2"/>
<accession>A0A2T3JA89</accession>
<feature type="transmembrane region" description="Helical" evidence="1">
    <location>
        <begin position="420"/>
        <end position="438"/>
    </location>
</feature>
<dbReference type="AlphaFoldDB" id="A0A2T3JA89"/>
<comment type="caution">
    <text evidence="3">The sequence shown here is derived from an EMBL/GenBank/DDBJ whole genome shotgun (WGS) entry which is preliminary data.</text>
</comment>
<reference evidence="3 4" key="1">
    <citation type="submission" date="2018-01" db="EMBL/GenBank/DDBJ databases">
        <title>Whole genome sequencing of Histamine producing bacteria.</title>
        <authorList>
            <person name="Butler K."/>
        </authorList>
    </citation>
    <scope>NUCLEOTIDE SEQUENCE [LARGE SCALE GENOMIC DNA]</scope>
    <source>
        <strain evidence="3 4">JCM 12947</strain>
    </source>
</reference>
<organism evidence="3 4">
    <name type="scientific">Photobacterium frigidiphilum</name>
    <dbReference type="NCBI Taxonomy" id="264736"/>
    <lineage>
        <taxon>Bacteria</taxon>
        <taxon>Pseudomonadati</taxon>
        <taxon>Pseudomonadota</taxon>
        <taxon>Gammaproteobacteria</taxon>
        <taxon>Vibrionales</taxon>
        <taxon>Vibrionaceae</taxon>
        <taxon>Photobacterium</taxon>
    </lineage>
</organism>
<evidence type="ECO:0000259" key="2">
    <source>
        <dbReference type="Pfam" id="PF07916"/>
    </source>
</evidence>
<dbReference type="Proteomes" id="UP000240987">
    <property type="component" value="Unassembled WGS sequence"/>
</dbReference>
<evidence type="ECO:0000313" key="4">
    <source>
        <dbReference type="Proteomes" id="UP000240987"/>
    </source>
</evidence>
<proteinExistence type="predicted"/>
<dbReference type="RefSeq" id="WP_107244502.1">
    <property type="nucleotide sequence ID" value="NZ_PYMJ01000027.1"/>
</dbReference>
<dbReference type="Pfam" id="PF07916">
    <property type="entry name" value="TraG_N"/>
    <property type="match status" value="1"/>
</dbReference>
<keyword evidence="1" id="KW-0472">Membrane</keyword>
<name>A0A2T3JA89_9GAMM</name>
<keyword evidence="1" id="KW-0812">Transmembrane</keyword>
<evidence type="ECO:0000256" key="1">
    <source>
        <dbReference type="SAM" id="Phobius"/>
    </source>
</evidence>
<feature type="transmembrane region" description="Helical" evidence="1">
    <location>
        <begin position="22"/>
        <end position="41"/>
    </location>
</feature>
<keyword evidence="1" id="KW-1133">Transmembrane helix</keyword>
<feature type="transmembrane region" description="Helical" evidence="1">
    <location>
        <begin position="394"/>
        <end position="413"/>
    </location>
</feature>
<protein>
    <recommendedName>
        <fullName evidence="2">TraG N-terminal Proteobacteria domain-containing protein</fullName>
    </recommendedName>
</protein>
<evidence type="ECO:0000313" key="3">
    <source>
        <dbReference type="EMBL" id="PSU45741.1"/>
    </source>
</evidence>
<feature type="transmembrane region" description="Helical" evidence="1">
    <location>
        <begin position="473"/>
        <end position="498"/>
    </location>
</feature>
<keyword evidence="4" id="KW-1185">Reference proteome</keyword>
<dbReference type="EMBL" id="PYMJ01000027">
    <property type="protein sequence ID" value="PSU45741.1"/>
    <property type="molecule type" value="Genomic_DNA"/>
</dbReference>
<dbReference type="InterPro" id="IPR012931">
    <property type="entry name" value="TraG_N_Proteobacteria"/>
</dbReference>